<feature type="region of interest" description="Disordered" evidence="2">
    <location>
        <begin position="26"/>
        <end position="71"/>
    </location>
</feature>
<sequence>MFKRLATILTTCAITVSAVACGSQAQQVDSDQTVSSESTQEASDSSEEEKEEASDSAAETETTTDTGSTLELGLVSNTLAEDEEGLVETYTDLFDQLTYTDEETGLSITYNLYLPEGYDENAEYPMVVFIGDSTTAGIDAEYSLTQGLGGLVWATSEWQSVYPTIVAVPTYPETILDDHDGYSTTEYVELTKRFIDYMSDEYAVDTDRIYGTGQSMGCMTTLKLASEYPDLYAACMFVDGQWDTELLSNLEGQTFVYFAAEDDTSAWTGAQDLMARYDADGVTYTYAQWDGTWSADELSSAATELFSGEATGAYFISWETGTIDAGTGNSPMGSGDGSFGESGNGGQMSSSEEGGLSNPEAATDASSDVSEDKPAMEMTGEKPEGMIGGNGGGAGGGATYHMASFDYAYNCIAVMEWLFQQ</sequence>
<dbReference type="InterPro" id="IPR000801">
    <property type="entry name" value="Esterase-like"/>
</dbReference>
<name>A0A1H9WWN8_BUTFI</name>
<dbReference type="Gene3D" id="3.40.50.1820">
    <property type="entry name" value="alpha/beta hydrolase"/>
    <property type="match status" value="1"/>
</dbReference>
<dbReference type="EMBL" id="FOGJ01000036">
    <property type="protein sequence ID" value="SES38348.1"/>
    <property type="molecule type" value="Genomic_DNA"/>
</dbReference>
<dbReference type="RefSeq" id="WP_074758669.1">
    <property type="nucleotide sequence ID" value="NZ_FOGJ01000036.1"/>
</dbReference>
<dbReference type="AlphaFoldDB" id="A0A1H9WWN8"/>
<reference evidence="4 5" key="1">
    <citation type="submission" date="2016-10" db="EMBL/GenBank/DDBJ databases">
        <authorList>
            <person name="de Groot N.N."/>
        </authorList>
    </citation>
    <scope>NUCLEOTIDE SEQUENCE [LARGE SCALE GENOMIC DNA]</scope>
    <source>
        <strain evidence="4 5">AR40</strain>
    </source>
</reference>
<feature type="compositionally biased region" description="Basic and acidic residues" evidence="2">
    <location>
        <begin position="370"/>
        <end position="384"/>
    </location>
</feature>
<dbReference type="Proteomes" id="UP000182584">
    <property type="component" value="Unassembled WGS sequence"/>
</dbReference>
<feature type="compositionally biased region" description="Gly residues" evidence="2">
    <location>
        <begin position="334"/>
        <end position="346"/>
    </location>
</feature>
<keyword evidence="4" id="KW-0378">Hydrolase</keyword>
<feature type="signal peptide" evidence="3">
    <location>
        <begin position="1"/>
        <end position="20"/>
    </location>
</feature>
<dbReference type="PROSITE" id="PS51257">
    <property type="entry name" value="PROKAR_LIPOPROTEIN"/>
    <property type="match status" value="1"/>
</dbReference>
<dbReference type="PANTHER" id="PTHR43037:SF1">
    <property type="entry name" value="BLL1128 PROTEIN"/>
    <property type="match status" value="1"/>
</dbReference>
<evidence type="ECO:0000256" key="1">
    <source>
        <dbReference type="ARBA" id="ARBA00022729"/>
    </source>
</evidence>
<proteinExistence type="predicted"/>
<evidence type="ECO:0000313" key="4">
    <source>
        <dbReference type="EMBL" id="SES38348.1"/>
    </source>
</evidence>
<organism evidence="4 5">
    <name type="scientific">Butyrivibrio fibrisolvens</name>
    <dbReference type="NCBI Taxonomy" id="831"/>
    <lineage>
        <taxon>Bacteria</taxon>
        <taxon>Bacillati</taxon>
        <taxon>Bacillota</taxon>
        <taxon>Clostridia</taxon>
        <taxon>Lachnospirales</taxon>
        <taxon>Lachnospiraceae</taxon>
        <taxon>Butyrivibrio</taxon>
    </lineage>
</organism>
<dbReference type="SUPFAM" id="SSF53474">
    <property type="entry name" value="alpha/beta-Hydrolases"/>
    <property type="match status" value="1"/>
</dbReference>
<evidence type="ECO:0000313" key="5">
    <source>
        <dbReference type="Proteomes" id="UP000182584"/>
    </source>
</evidence>
<gene>
    <name evidence="4" type="ORF">SAMN04487884_13611</name>
</gene>
<feature type="region of interest" description="Disordered" evidence="2">
    <location>
        <begin position="325"/>
        <end position="390"/>
    </location>
</feature>
<dbReference type="InterPro" id="IPR029058">
    <property type="entry name" value="AB_hydrolase_fold"/>
</dbReference>
<dbReference type="InterPro" id="IPR050955">
    <property type="entry name" value="Plant_Biomass_Hydrol_Est"/>
</dbReference>
<evidence type="ECO:0000256" key="2">
    <source>
        <dbReference type="SAM" id="MobiDB-lite"/>
    </source>
</evidence>
<accession>A0A1H9WWN8</accession>
<dbReference type="eggNOG" id="COG4099">
    <property type="taxonomic scope" value="Bacteria"/>
</dbReference>
<evidence type="ECO:0000256" key="3">
    <source>
        <dbReference type="SAM" id="SignalP"/>
    </source>
</evidence>
<dbReference type="Pfam" id="PF00756">
    <property type="entry name" value="Esterase"/>
    <property type="match status" value="1"/>
</dbReference>
<protein>
    <submittedName>
        <fullName evidence="4">Alpha/beta hydrolase family protein</fullName>
    </submittedName>
</protein>
<keyword evidence="1 3" id="KW-0732">Signal</keyword>
<feature type="chain" id="PRO_5038719653" evidence="3">
    <location>
        <begin position="21"/>
        <end position="421"/>
    </location>
</feature>
<dbReference type="PANTHER" id="PTHR43037">
    <property type="entry name" value="UNNAMED PRODUCT-RELATED"/>
    <property type="match status" value="1"/>
</dbReference>
<dbReference type="GO" id="GO:0016787">
    <property type="term" value="F:hydrolase activity"/>
    <property type="evidence" value="ECO:0007669"/>
    <property type="project" value="UniProtKB-KW"/>
</dbReference>
<feature type="compositionally biased region" description="Low complexity" evidence="2">
    <location>
        <begin position="55"/>
        <end position="69"/>
    </location>
</feature>
<feature type="compositionally biased region" description="Acidic residues" evidence="2">
    <location>
        <begin position="44"/>
        <end position="54"/>
    </location>
</feature>
<dbReference type="OrthoDB" id="9777383at2"/>